<keyword evidence="1" id="KW-0479">Metal-binding</keyword>
<evidence type="ECO:0000259" key="3">
    <source>
        <dbReference type="Pfam" id="PF00884"/>
    </source>
</evidence>
<dbReference type="SUPFAM" id="SSF53649">
    <property type="entry name" value="Alkaline phosphatase-like"/>
    <property type="match status" value="1"/>
</dbReference>
<accession>A0ABV2DEG9</accession>
<gene>
    <name evidence="4" type="ORF">ABVQ20_15685</name>
</gene>
<evidence type="ECO:0000313" key="4">
    <source>
        <dbReference type="EMBL" id="MET2828423.1"/>
    </source>
</evidence>
<sequence length="558" mass="63374">MMRRNVLFIMCDQLRFDYLSCAGHRTLDTPNIDRLASRGVRFTNAYVQSTVCGPSRMSAYTGRYVRSHGSTQNGVPLRVGEPTLGDHLREVGVRCALIGKTHMAADDEGMERLGIDRSSIIGVHIAECGFEPFERDDGLHPSTAYDPDPAYDAYLREHGFDADNPWEHWANSGEGRNGENFNGWLLVHADKAARIPEEHSETPYMTRRAMRFIEEAEAAGQSWCAHLSYIKPHWPYIVPAPYHAMFGKQDVQPAVRSEAERLSPNPVYGAFQEERYSRNFSRDEVRETVIPCYMGLIKQIDDQLGHLFAFMEERGLFENTMIVFTSDHGDYLGDHWLGEKYMFHDVSVKVPMIVYDPSKEADASRGTTSDALVEMIDLAPTFLDHFGGKAKPHILEGRSLLSLLRAQSSGAWRRYAISEYDFSADMARLKLNLPVGDCKLYMITDGHFKLIHGEATPPMLFDVTNDPRELNDRGRDPASAETVAHLRRALFHWLATPRNRITVEDSWLTADDDKMRHFDPLVGPGVLIGYWDEAELAGQHEARRKWLEETELPVNQQP</sequence>
<protein>
    <submittedName>
        <fullName evidence="4">Sulfatase-like hydrolase/transferase</fullName>
    </submittedName>
</protein>
<name>A0ABV2DEG9_9HYPH</name>
<dbReference type="Gene3D" id="3.40.720.10">
    <property type="entry name" value="Alkaline Phosphatase, subunit A"/>
    <property type="match status" value="1"/>
</dbReference>
<dbReference type="InterPro" id="IPR017850">
    <property type="entry name" value="Alkaline_phosphatase_core_sf"/>
</dbReference>
<evidence type="ECO:0000256" key="1">
    <source>
        <dbReference type="ARBA" id="ARBA00022723"/>
    </source>
</evidence>
<keyword evidence="5" id="KW-1185">Reference proteome</keyword>
<proteinExistence type="predicted"/>
<dbReference type="RefSeq" id="WP_354460420.1">
    <property type="nucleotide sequence ID" value="NZ_JBEWSZ010000001.1"/>
</dbReference>
<dbReference type="InterPro" id="IPR000917">
    <property type="entry name" value="Sulfatase_N"/>
</dbReference>
<dbReference type="PANTHER" id="PTHR45953:SF1">
    <property type="entry name" value="IDURONATE 2-SULFATASE"/>
    <property type="match status" value="1"/>
</dbReference>
<reference evidence="4 5" key="1">
    <citation type="submission" date="2024-06" db="EMBL/GenBank/DDBJ databases">
        <authorList>
            <person name="Kim D.-U."/>
        </authorList>
    </citation>
    <scope>NUCLEOTIDE SEQUENCE [LARGE SCALE GENOMIC DNA]</scope>
    <source>
        <strain evidence="4 5">KACC15460</strain>
    </source>
</reference>
<keyword evidence="2" id="KW-0378">Hydrolase</keyword>
<dbReference type="PANTHER" id="PTHR45953">
    <property type="entry name" value="IDURONATE 2-SULFATASE"/>
    <property type="match status" value="1"/>
</dbReference>
<dbReference type="Proteomes" id="UP001548832">
    <property type="component" value="Unassembled WGS sequence"/>
</dbReference>
<dbReference type="EMBL" id="JBEWSZ010000001">
    <property type="protein sequence ID" value="MET2828423.1"/>
    <property type="molecule type" value="Genomic_DNA"/>
</dbReference>
<evidence type="ECO:0000313" key="5">
    <source>
        <dbReference type="Proteomes" id="UP001548832"/>
    </source>
</evidence>
<feature type="domain" description="Sulfatase N-terminal" evidence="3">
    <location>
        <begin position="4"/>
        <end position="387"/>
    </location>
</feature>
<evidence type="ECO:0000256" key="2">
    <source>
        <dbReference type="ARBA" id="ARBA00022801"/>
    </source>
</evidence>
<organism evidence="4 5">
    <name type="scientific">Mesorhizobium shangrilense</name>
    <dbReference type="NCBI Taxonomy" id="460060"/>
    <lineage>
        <taxon>Bacteria</taxon>
        <taxon>Pseudomonadati</taxon>
        <taxon>Pseudomonadota</taxon>
        <taxon>Alphaproteobacteria</taxon>
        <taxon>Hyphomicrobiales</taxon>
        <taxon>Phyllobacteriaceae</taxon>
        <taxon>Mesorhizobium</taxon>
    </lineage>
</organism>
<comment type="caution">
    <text evidence="4">The sequence shown here is derived from an EMBL/GenBank/DDBJ whole genome shotgun (WGS) entry which is preliminary data.</text>
</comment>
<dbReference type="Pfam" id="PF00884">
    <property type="entry name" value="Sulfatase"/>
    <property type="match status" value="1"/>
</dbReference>